<feature type="transmembrane region" description="Helical" evidence="1">
    <location>
        <begin position="125"/>
        <end position="146"/>
    </location>
</feature>
<keyword evidence="3" id="KW-1185">Reference proteome</keyword>
<keyword evidence="1" id="KW-1133">Transmembrane helix</keyword>
<dbReference type="EMBL" id="JAGTJR010000011">
    <property type="protein sequence ID" value="KAH7051994.1"/>
    <property type="molecule type" value="Genomic_DNA"/>
</dbReference>
<organism evidence="2 3">
    <name type="scientific">Macrophomina phaseolina</name>
    <dbReference type="NCBI Taxonomy" id="35725"/>
    <lineage>
        <taxon>Eukaryota</taxon>
        <taxon>Fungi</taxon>
        <taxon>Dikarya</taxon>
        <taxon>Ascomycota</taxon>
        <taxon>Pezizomycotina</taxon>
        <taxon>Dothideomycetes</taxon>
        <taxon>Dothideomycetes incertae sedis</taxon>
        <taxon>Botryosphaeriales</taxon>
        <taxon>Botryosphaeriaceae</taxon>
        <taxon>Macrophomina</taxon>
    </lineage>
</organism>
<dbReference type="Proteomes" id="UP000774617">
    <property type="component" value="Unassembled WGS sequence"/>
</dbReference>
<comment type="caution">
    <text evidence="2">The sequence shown here is derived from an EMBL/GenBank/DDBJ whole genome shotgun (WGS) entry which is preliminary data.</text>
</comment>
<keyword evidence="1" id="KW-0472">Membrane</keyword>
<reference evidence="2 3" key="1">
    <citation type="journal article" date="2021" name="Nat. Commun.">
        <title>Genetic determinants of endophytism in the Arabidopsis root mycobiome.</title>
        <authorList>
            <person name="Mesny F."/>
            <person name="Miyauchi S."/>
            <person name="Thiergart T."/>
            <person name="Pickel B."/>
            <person name="Atanasova L."/>
            <person name="Karlsson M."/>
            <person name="Huettel B."/>
            <person name="Barry K.W."/>
            <person name="Haridas S."/>
            <person name="Chen C."/>
            <person name="Bauer D."/>
            <person name="Andreopoulos W."/>
            <person name="Pangilinan J."/>
            <person name="LaButti K."/>
            <person name="Riley R."/>
            <person name="Lipzen A."/>
            <person name="Clum A."/>
            <person name="Drula E."/>
            <person name="Henrissat B."/>
            <person name="Kohler A."/>
            <person name="Grigoriev I.V."/>
            <person name="Martin F.M."/>
            <person name="Hacquard S."/>
        </authorList>
    </citation>
    <scope>NUCLEOTIDE SEQUENCE [LARGE SCALE GENOMIC DNA]</scope>
    <source>
        <strain evidence="2 3">MPI-SDFR-AT-0080</strain>
    </source>
</reference>
<evidence type="ECO:0000256" key="1">
    <source>
        <dbReference type="SAM" id="Phobius"/>
    </source>
</evidence>
<evidence type="ECO:0000313" key="2">
    <source>
        <dbReference type="EMBL" id="KAH7051994.1"/>
    </source>
</evidence>
<dbReference type="CDD" id="cd12087">
    <property type="entry name" value="TM_EGFR-like"/>
    <property type="match status" value="1"/>
</dbReference>
<evidence type="ECO:0008006" key="4">
    <source>
        <dbReference type="Google" id="ProtNLM"/>
    </source>
</evidence>
<name>A0ABQ8GCC2_9PEZI</name>
<protein>
    <recommendedName>
        <fullName evidence="4">Transmembrane protein</fullName>
    </recommendedName>
</protein>
<gene>
    <name evidence="2" type="ORF">B0J12DRAFT_60686</name>
</gene>
<evidence type="ECO:0000313" key="3">
    <source>
        <dbReference type="Proteomes" id="UP000774617"/>
    </source>
</evidence>
<proteinExistence type="predicted"/>
<accession>A0ABQ8GCC2</accession>
<keyword evidence="1" id="KW-0812">Transmembrane</keyword>
<sequence length="215" mass="23016">MWQDSQMIVTGGLATLGLGITASLNDVCNETYPPIRVLDTSTHTWRTQFHPRLEYSVPDTVTAMTGGNSKGGAVLNFPAAGWSSDELSTIFSQRVARDSDDSTASTGAAAHSASDDSGDGLSGGAIAGIVVGFIAVLTALLLVSFLSRRKRLQRARAAVTESVQEEIGQQKAEVEAHERWRHELDMGTALYETHATPVIARTAERPVQPRPSELP</sequence>